<feature type="repeat" description="PPR" evidence="2">
    <location>
        <begin position="45"/>
        <end position="79"/>
    </location>
</feature>
<keyword evidence="4" id="KW-1185">Reference proteome</keyword>
<dbReference type="NCBIfam" id="TIGR00756">
    <property type="entry name" value="PPR"/>
    <property type="match status" value="3"/>
</dbReference>
<proteinExistence type="predicted"/>
<feature type="repeat" description="PPR" evidence="2">
    <location>
        <begin position="10"/>
        <end position="44"/>
    </location>
</feature>
<evidence type="ECO:0000313" key="3">
    <source>
        <dbReference type="EMBL" id="CAK0858602.1"/>
    </source>
</evidence>
<dbReference type="PROSITE" id="PS51257">
    <property type="entry name" value="PROKAR_LIPOPROTEIN"/>
    <property type="match status" value="1"/>
</dbReference>
<comment type="caution">
    <text evidence="3">The sequence shown here is derived from an EMBL/GenBank/DDBJ whole genome shotgun (WGS) entry which is preliminary data.</text>
</comment>
<protein>
    <submittedName>
        <fullName evidence="3">Uncharacterized protein</fullName>
    </submittedName>
</protein>
<evidence type="ECO:0000256" key="1">
    <source>
        <dbReference type="ARBA" id="ARBA00022737"/>
    </source>
</evidence>
<dbReference type="PANTHER" id="PTHR47447:SF17">
    <property type="entry name" value="OS12G0638900 PROTEIN"/>
    <property type="match status" value="1"/>
</dbReference>
<reference evidence="3" key="1">
    <citation type="submission" date="2023-10" db="EMBL/GenBank/DDBJ databases">
        <authorList>
            <person name="Chen Y."/>
            <person name="Shah S."/>
            <person name="Dougan E. K."/>
            <person name="Thang M."/>
            <person name="Chan C."/>
        </authorList>
    </citation>
    <scope>NUCLEOTIDE SEQUENCE [LARGE SCALE GENOMIC DNA]</scope>
</reference>
<dbReference type="Pfam" id="PF13812">
    <property type="entry name" value="PPR_3"/>
    <property type="match status" value="1"/>
</dbReference>
<evidence type="ECO:0000313" key="4">
    <source>
        <dbReference type="Proteomes" id="UP001189429"/>
    </source>
</evidence>
<sequence length="222" mass="25209">MREATVEPDAIFSYSAGISACEKGEQWEQALALLSEMREAKVEPDVISYSAGISACEKGDQWQRAVALLRELWAAKLEPDVILIYNAGISACEKGEQWQWALLLFGEMREARVEPSVTSYSAGISACGKLEQWHRALALLGEMRHAKLEPNIVLRRWRQRVRESELCWRVGLSPSQAEWLRTLSLPRLWCELSLQILRRAGGSVVTHGQRCCKMIRRGENWP</sequence>
<organism evidence="3 4">
    <name type="scientific">Prorocentrum cordatum</name>
    <dbReference type="NCBI Taxonomy" id="2364126"/>
    <lineage>
        <taxon>Eukaryota</taxon>
        <taxon>Sar</taxon>
        <taxon>Alveolata</taxon>
        <taxon>Dinophyceae</taxon>
        <taxon>Prorocentrales</taxon>
        <taxon>Prorocentraceae</taxon>
        <taxon>Prorocentrum</taxon>
    </lineage>
</organism>
<accession>A0ABN9UGD3</accession>
<dbReference type="Pfam" id="PF13041">
    <property type="entry name" value="PPR_2"/>
    <property type="match status" value="1"/>
</dbReference>
<dbReference type="InterPro" id="IPR002885">
    <property type="entry name" value="PPR_rpt"/>
</dbReference>
<feature type="repeat" description="PPR" evidence="2">
    <location>
        <begin position="116"/>
        <end position="150"/>
    </location>
</feature>
<dbReference type="PANTHER" id="PTHR47447">
    <property type="entry name" value="OS03G0856100 PROTEIN"/>
    <property type="match status" value="1"/>
</dbReference>
<dbReference type="InterPro" id="IPR011990">
    <property type="entry name" value="TPR-like_helical_dom_sf"/>
</dbReference>
<gene>
    <name evidence="3" type="ORF">PCOR1329_LOCUS48263</name>
</gene>
<dbReference type="Gene3D" id="1.25.40.10">
    <property type="entry name" value="Tetratricopeptide repeat domain"/>
    <property type="match status" value="1"/>
</dbReference>
<dbReference type="PROSITE" id="PS51375">
    <property type="entry name" value="PPR"/>
    <property type="match status" value="3"/>
</dbReference>
<dbReference type="Proteomes" id="UP001189429">
    <property type="component" value="Unassembled WGS sequence"/>
</dbReference>
<evidence type="ECO:0000256" key="2">
    <source>
        <dbReference type="PROSITE-ProRule" id="PRU00708"/>
    </source>
</evidence>
<dbReference type="EMBL" id="CAUYUJ010015827">
    <property type="protein sequence ID" value="CAK0858602.1"/>
    <property type="molecule type" value="Genomic_DNA"/>
</dbReference>
<name>A0ABN9UGD3_9DINO</name>
<keyword evidence="1" id="KW-0677">Repeat</keyword>